<dbReference type="Proteomes" id="UP000829398">
    <property type="component" value="Chromosome 3"/>
</dbReference>
<accession>A0ACB8M3U4</accession>
<evidence type="ECO:0000313" key="1">
    <source>
        <dbReference type="EMBL" id="KAH9780300.1"/>
    </source>
</evidence>
<organism evidence="1 2">
    <name type="scientific">Citrus sinensis</name>
    <name type="common">Sweet orange</name>
    <name type="synonym">Citrus aurantium var. sinensis</name>
    <dbReference type="NCBI Taxonomy" id="2711"/>
    <lineage>
        <taxon>Eukaryota</taxon>
        <taxon>Viridiplantae</taxon>
        <taxon>Streptophyta</taxon>
        <taxon>Embryophyta</taxon>
        <taxon>Tracheophyta</taxon>
        <taxon>Spermatophyta</taxon>
        <taxon>Magnoliopsida</taxon>
        <taxon>eudicotyledons</taxon>
        <taxon>Gunneridae</taxon>
        <taxon>Pentapetalae</taxon>
        <taxon>rosids</taxon>
        <taxon>malvids</taxon>
        <taxon>Sapindales</taxon>
        <taxon>Rutaceae</taxon>
        <taxon>Aurantioideae</taxon>
        <taxon>Citrus</taxon>
    </lineage>
</organism>
<protein>
    <submittedName>
        <fullName evidence="1">Uncharacterized protein</fullName>
    </submittedName>
</protein>
<name>A0ACB8M3U4_CITSI</name>
<sequence>MPFSSYLSKFPLCLPRLAPHGQLVKITGMGSPFLASCGSVSLESSYEKATRCIYTSTLLHENRRLGLKPVNVNKSCCQLSLAYCEVCKFFDYNLAYCEVCKFFDYNFELYTTHSINNPSCFLQFFFPCLLQTRVI</sequence>
<proteinExistence type="predicted"/>
<dbReference type="EMBL" id="CM039172">
    <property type="protein sequence ID" value="KAH9780300.1"/>
    <property type="molecule type" value="Genomic_DNA"/>
</dbReference>
<comment type="caution">
    <text evidence="1">The sequence shown here is derived from an EMBL/GenBank/DDBJ whole genome shotgun (WGS) entry which is preliminary data.</text>
</comment>
<evidence type="ECO:0000313" key="2">
    <source>
        <dbReference type="Proteomes" id="UP000829398"/>
    </source>
</evidence>
<reference evidence="2" key="1">
    <citation type="journal article" date="2023" name="Hortic. Res.">
        <title>A chromosome-level phased genome enabling allele-level studies in sweet orange: a case study on citrus Huanglongbing tolerance.</title>
        <authorList>
            <person name="Wu B."/>
            <person name="Yu Q."/>
            <person name="Deng Z."/>
            <person name="Duan Y."/>
            <person name="Luo F."/>
            <person name="Gmitter F. Jr."/>
        </authorList>
    </citation>
    <scope>NUCLEOTIDE SEQUENCE [LARGE SCALE GENOMIC DNA]</scope>
    <source>
        <strain evidence="2">cv. Valencia</strain>
    </source>
</reference>
<gene>
    <name evidence="1" type="ORF">KPL71_008026</name>
</gene>
<keyword evidence="2" id="KW-1185">Reference proteome</keyword>